<feature type="region of interest" description="Disordered" evidence="1">
    <location>
        <begin position="1"/>
        <end position="72"/>
    </location>
</feature>
<protein>
    <submittedName>
        <fullName evidence="2">Uncharacterized protein</fullName>
    </submittedName>
</protein>
<comment type="caution">
    <text evidence="2">The sequence shown here is derived from an EMBL/GenBank/DDBJ whole genome shotgun (WGS) entry which is preliminary data.</text>
</comment>
<sequence>MVTASRLDPLMTLDSDDRNAKKPRRDDEEPPDDGGGITVEVQPPRSMVSPGQLPMDMDHAAPTPPMQTSFKDKLLGSDSTIHSMETEDAFDDDDIEILDGDITRSMVDGVISIDFSERIQTLAAKSLDQTIVVKLLGRQIGTKL</sequence>
<evidence type="ECO:0000313" key="2">
    <source>
        <dbReference type="EMBL" id="KAK8556252.1"/>
    </source>
</evidence>
<proteinExistence type="predicted"/>
<evidence type="ECO:0000256" key="1">
    <source>
        <dbReference type="SAM" id="MobiDB-lite"/>
    </source>
</evidence>
<organism evidence="2 3">
    <name type="scientific">Hibiscus sabdariffa</name>
    <name type="common">roselle</name>
    <dbReference type="NCBI Taxonomy" id="183260"/>
    <lineage>
        <taxon>Eukaryota</taxon>
        <taxon>Viridiplantae</taxon>
        <taxon>Streptophyta</taxon>
        <taxon>Embryophyta</taxon>
        <taxon>Tracheophyta</taxon>
        <taxon>Spermatophyta</taxon>
        <taxon>Magnoliopsida</taxon>
        <taxon>eudicotyledons</taxon>
        <taxon>Gunneridae</taxon>
        <taxon>Pentapetalae</taxon>
        <taxon>rosids</taxon>
        <taxon>malvids</taxon>
        <taxon>Malvales</taxon>
        <taxon>Malvaceae</taxon>
        <taxon>Malvoideae</taxon>
        <taxon>Hibiscus</taxon>
    </lineage>
</organism>
<gene>
    <name evidence="2" type="ORF">V6N12_002662</name>
</gene>
<reference evidence="2 3" key="1">
    <citation type="journal article" date="2024" name="G3 (Bethesda)">
        <title>Genome assembly of Hibiscus sabdariffa L. provides insights into metabolisms of medicinal natural products.</title>
        <authorList>
            <person name="Kim T."/>
        </authorList>
    </citation>
    <scope>NUCLEOTIDE SEQUENCE [LARGE SCALE GENOMIC DNA]</scope>
    <source>
        <strain evidence="2">TK-2024</strain>
        <tissue evidence="2">Old leaves</tissue>
    </source>
</reference>
<feature type="compositionally biased region" description="Basic and acidic residues" evidence="1">
    <location>
        <begin position="15"/>
        <end position="27"/>
    </location>
</feature>
<accession>A0ABR2E9L7</accession>
<dbReference type="EMBL" id="JBBPBM010000017">
    <property type="protein sequence ID" value="KAK8556252.1"/>
    <property type="molecule type" value="Genomic_DNA"/>
</dbReference>
<dbReference type="Proteomes" id="UP001472677">
    <property type="component" value="Unassembled WGS sequence"/>
</dbReference>
<keyword evidence="3" id="KW-1185">Reference proteome</keyword>
<evidence type="ECO:0000313" key="3">
    <source>
        <dbReference type="Proteomes" id="UP001472677"/>
    </source>
</evidence>
<name>A0ABR2E9L7_9ROSI</name>